<feature type="short sequence motif" description="RadA KNRFG motif" evidence="9">
    <location>
        <begin position="206"/>
        <end position="210"/>
    </location>
</feature>
<keyword evidence="11" id="KW-0863">Zinc-finger</keyword>
<dbReference type="KEGG" id="cprv:CYPRO_2032"/>
<dbReference type="GO" id="GO:0003684">
    <property type="term" value="F:damaged DNA binding"/>
    <property type="evidence" value="ECO:0007669"/>
    <property type="project" value="InterPro"/>
</dbReference>
<dbReference type="GO" id="GO:0005829">
    <property type="term" value="C:cytosol"/>
    <property type="evidence" value="ECO:0007669"/>
    <property type="project" value="TreeGrafter"/>
</dbReference>
<evidence type="ECO:0000256" key="9">
    <source>
        <dbReference type="HAMAP-Rule" id="MF_01498"/>
    </source>
</evidence>
<evidence type="ECO:0000256" key="3">
    <source>
        <dbReference type="ARBA" id="ARBA00022763"/>
    </source>
</evidence>
<dbReference type="GO" id="GO:0008270">
    <property type="term" value="F:zinc ion binding"/>
    <property type="evidence" value="ECO:0007669"/>
    <property type="project" value="UniProtKB-KW"/>
</dbReference>
<keyword evidence="11" id="KW-0862">Zinc</keyword>
<keyword evidence="1 9" id="KW-0479">Metal-binding</keyword>
<dbReference type="EMBL" id="CP027806">
    <property type="protein sequence ID" value="AXJ01282.1"/>
    <property type="molecule type" value="Genomic_DNA"/>
</dbReference>
<dbReference type="InterPro" id="IPR027417">
    <property type="entry name" value="P-loop_NTPase"/>
</dbReference>
<feature type="domain" description="RecA family profile 1" evidence="12">
    <location>
        <begin position="22"/>
        <end position="169"/>
    </location>
</feature>
<dbReference type="PROSITE" id="PS50162">
    <property type="entry name" value="RECA_2"/>
    <property type="match status" value="1"/>
</dbReference>
<comment type="domain">
    <text evidence="9">The middle region has homology to RecA with ATPase motifs including the RadA KNRFG motif, while the C-terminus is homologous to Lon protease.</text>
</comment>
<dbReference type="SUPFAM" id="SSF54211">
    <property type="entry name" value="Ribosomal protein S5 domain 2-like"/>
    <property type="match status" value="1"/>
</dbReference>
<reference evidence="13 14" key="1">
    <citation type="submission" date="2018-03" db="EMBL/GenBank/DDBJ databases">
        <title>Phenotypic and genomic properties of Cyclonatronum proteinivorum gen. nov., sp. nov., a haloalkaliphilic bacteroidete from soda lakes possessing Na+-translocating rhodopsin.</title>
        <authorList>
            <person name="Toshchakov S.V."/>
            <person name="Korzhenkov A."/>
            <person name="Samarov N.I."/>
            <person name="Kublanov I.V."/>
            <person name="Muntyan M.S."/>
            <person name="Sorokin D.Y."/>
        </authorList>
    </citation>
    <scope>NUCLEOTIDE SEQUENCE [LARGE SCALE GENOMIC DNA]</scope>
    <source>
        <strain evidence="13 14">Omega</strain>
    </source>
</reference>
<dbReference type="NCBIfam" id="TIGR00416">
    <property type="entry name" value="sms"/>
    <property type="match status" value="1"/>
</dbReference>
<evidence type="ECO:0000313" key="14">
    <source>
        <dbReference type="Proteomes" id="UP000254808"/>
    </source>
</evidence>
<evidence type="ECO:0000256" key="7">
    <source>
        <dbReference type="ARBA" id="ARBA00023125"/>
    </source>
</evidence>
<dbReference type="FunFam" id="3.40.50.300:FF:000050">
    <property type="entry name" value="DNA repair protein RadA"/>
    <property type="match status" value="1"/>
</dbReference>
<keyword evidence="8 9" id="KW-0234">DNA repair</keyword>
<dbReference type="PRINTS" id="PR01874">
    <property type="entry name" value="DNAREPAIRADA"/>
</dbReference>
<protein>
    <recommendedName>
        <fullName evidence="9 10">DNA repair protein RadA</fullName>
    </recommendedName>
</protein>
<dbReference type="GO" id="GO:0140664">
    <property type="term" value="F:ATP-dependent DNA damage sensor activity"/>
    <property type="evidence" value="ECO:0007669"/>
    <property type="project" value="InterPro"/>
</dbReference>
<proteinExistence type="inferred from homology"/>
<dbReference type="PANTHER" id="PTHR32472:SF10">
    <property type="entry name" value="DNA REPAIR PROTEIN RADA-LIKE PROTEIN"/>
    <property type="match status" value="1"/>
</dbReference>
<dbReference type="GO" id="GO:0016787">
    <property type="term" value="F:hydrolase activity"/>
    <property type="evidence" value="ECO:0007669"/>
    <property type="project" value="UniProtKB-KW"/>
</dbReference>
<dbReference type="AlphaFoldDB" id="A0A345ULD0"/>
<keyword evidence="3 9" id="KW-0227">DNA damage</keyword>
<dbReference type="PANTHER" id="PTHR32472">
    <property type="entry name" value="DNA REPAIR PROTEIN RADA"/>
    <property type="match status" value="1"/>
</dbReference>
<dbReference type="Pfam" id="PF13541">
    <property type="entry name" value="ChlI"/>
    <property type="match status" value="1"/>
</dbReference>
<keyword evidence="14" id="KW-1185">Reference proteome</keyword>
<feature type="binding site" evidence="9">
    <location>
        <begin position="51"/>
        <end position="58"/>
    </location>
    <ligand>
        <name>ATP</name>
        <dbReference type="ChEBI" id="CHEBI:30616"/>
    </ligand>
</feature>
<dbReference type="GO" id="GO:0005524">
    <property type="term" value="F:ATP binding"/>
    <property type="evidence" value="ECO:0007669"/>
    <property type="project" value="UniProtKB-UniRule"/>
</dbReference>
<evidence type="ECO:0000256" key="10">
    <source>
        <dbReference type="NCBIfam" id="TIGR00416"/>
    </source>
</evidence>
<dbReference type="InterPro" id="IPR014721">
    <property type="entry name" value="Ribsml_uS5_D2-typ_fold_subgr"/>
</dbReference>
<sequence>MPAQQAEGSTKARLLDEIDAQEASRTTTGMAEFDRVLGGGIVAGSFILVGGDPGVGKSTLALQLAGRRPDLSILYCSGEESAGQIRQRATRMKLHAPRLHLFTETDITLIQQQAELLKPDLLIIDSIQTVFRPEITSMPGSVAQIRECAGLLMRLAKLTGLTTMVIGHVTKEGDLAGPRVLEHMVDVVLQFEGDKQLNYRLLRTLKNRFGRTQEVGVFEMRENGLRDVANPSELFLSGFTEGISGNAAACILEGNRAIILEVQALVTPASYGTPQRTASGYDQRRLQLLLAVLEKRLGYRFGDKDVFLNIAGGIRLQDTASDLALVSALVSSYLDRPVPEKTLLIGEVGLGAEIRQVSGLETRIREAAKSGFKIIYAPGSMSDALPSLPGTKVHFAGQLHQVNQRLFGPGG</sequence>
<comment type="similarity">
    <text evidence="9 11">Belongs to the RecA family. RadA subfamily.</text>
</comment>
<evidence type="ECO:0000256" key="8">
    <source>
        <dbReference type="ARBA" id="ARBA00023204"/>
    </source>
</evidence>
<evidence type="ECO:0000256" key="4">
    <source>
        <dbReference type="ARBA" id="ARBA00022801"/>
    </source>
</evidence>
<evidence type="ECO:0000256" key="11">
    <source>
        <dbReference type="RuleBase" id="RU003555"/>
    </source>
</evidence>
<evidence type="ECO:0000256" key="6">
    <source>
        <dbReference type="ARBA" id="ARBA00023016"/>
    </source>
</evidence>
<evidence type="ECO:0000256" key="2">
    <source>
        <dbReference type="ARBA" id="ARBA00022741"/>
    </source>
</evidence>
<dbReference type="InterPro" id="IPR004504">
    <property type="entry name" value="DNA_repair_RadA"/>
</dbReference>
<evidence type="ECO:0000259" key="12">
    <source>
        <dbReference type="PROSITE" id="PS50162"/>
    </source>
</evidence>
<keyword evidence="5 9" id="KW-0067">ATP-binding</keyword>
<keyword evidence="4" id="KW-0378">Hydrolase</keyword>
<dbReference type="GO" id="GO:0000725">
    <property type="term" value="P:recombinational repair"/>
    <property type="evidence" value="ECO:0007669"/>
    <property type="project" value="UniProtKB-UniRule"/>
</dbReference>
<dbReference type="Pfam" id="PF13481">
    <property type="entry name" value="AAA_25"/>
    <property type="match status" value="1"/>
</dbReference>
<dbReference type="Gene3D" id="3.30.230.10">
    <property type="match status" value="1"/>
</dbReference>
<evidence type="ECO:0000313" key="13">
    <source>
        <dbReference type="EMBL" id="AXJ01282.1"/>
    </source>
</evidence>
<evidence type="ECO:0000256" key="1">
    <source>
        <dbReference type="ARBA" id="ARBA00022723"/>
    </source>
</evidence>
<feature type="region of interest" description="Lon-protease-like" evidence="9">
    <location>
        <begin position="305"/>
        <end position="411"/>
    </location>
</feature>
<keyword evidence="6 9" id="KW-0346">Stress response</keyword>
<name>A0A345ULD0_9BACT</name>
<dbReference type="HAMAP" id="MF_01498">
    <property type="entry name" value="RadA_bact"/>
    <property type="match status" value="1"/>
</dbReference>
<dbReference type="SMART" id="SM00382">
    <property type="entry name" value="AAA"/>
    <property type="match status" value="1"/>
</dbReference>
<dbReference type="InterPro" id="IPR003593">
    <property type="entry name" value="AAA+_ATPase"/>
</dbReference>
<evidence type="ECO:0000256" key="5">
    <source>
        <dbReference type="ARBA" id="ARBA00022840"/>
    </source>
</evidence>
<dbReference type="SUPFAM" id="SSF52540">
    <property type="entry name" value="P-loop containing nucleoside triphosphate hydrolases"/>
    <property type="match status" value="1"/>
</dbReference>
<accession>A0A345ULD0</accession>
<dbReference type="InterPro" id="IPR020568">
    <property type="entry name" value="Ribosomal_Su5_D2-typ_SF"/>
</dbReference>
<dbReference type="Gene3D" id="3.40.50.300">
    <property type="entry name" value="P-loop containing nucleotide triphosphate hydrolases"/>
    <property type="match status" value="1"/>
</dbReference>
<organism evidence="13 14">
    <name type="scientific">Cyclonatronum proteinivorum</name>
    <dbReference type="NCBI Taxonomy" id="1457365"/>
    <lineage>
        <taxon>Bacteria</taxon>
        <taxon>Pseudomonadati</taxon>
        <taxon>Balneolota</taxon>
        <taxon>Balneolia</taxon>
        <taxon>Balneolales</taxon>
        <taxon>Cyclonatronaceae</taxon>
        <taxon>Cyclonatronum</taxon>
    </lineage>
</organism>
<comment type="function">
    <text evidence="9">Plays a role in repairing double-strand DNA breaks, probably involving stabilizing or processing branched DNA or blocked replication forks.</text>
</comment>
<dbReference type="InterPro" id="IPR020588">
    <property type="entry name" value="RecA_ATP-bd"/>
</dbReference>
<comment type="function">
    <text evidence="11">DNA-dependent ATPase involved in processing of recombination intermediates, plays a role in repairing DNA breaks. Stimulates the branch migration of RecA-mediated strand transfer reactions, allowing the 3' invading strand to extend heteroduplex DNA faster. Binds ssDNA in the presence of ADP but not other nucleotides, has ATPase activity that is stimulated by ssDNA and various branched DNA structures, but inhibited by SSB. Does not have RecA's homology-searching function.</text>
</comment>
<gene>
    <name evidence="9" type="primary">radA</name>
    <name evidence="13" type="ORF">CYPRO_2032</name>
</gene>
<keyword evidence="2 9" id="KW-0547">Nucleotide-binding</keyword>
<dbReference type="Proteomes" id="UP000254808">
    <property type="component" value="Chromosome"/>
</dbReference>
<keyword evidence="7 9" id="KW-0238">DNA-binding</keyword>